<dbReference type="PANTHER" id="PTHR10381:SF11">
    <property type="entry name" value="ATP-DEPENDENT CLP PROTEASE PROTEOLYTIC SUBUNIT, MITOCHONDRIAL"/>
    <property type="match status" value="1"/>
</dbReference>
<dbReference type="PROSITE" id="PS00382">
    <property type="entry name" value="CLP_PROTEASE_HIS"/>
    <property type="match status" value="1"/>
</dbReference>
<evidence type="ECO:0000256" key="7">
    <source>
        <dbReference type="PROSITE-ProRule" id="PRU10085"/>
    </source>
</evidence>
<dbReference type="Proteomes" id="UP000229756">
    <property type="component" value="Unassembled WGS sequence"/>
</dbReference>
<evidence type="ECO:0000256" key="5">
    <source>
        <dbReference type="ARBA" id="ARBA00034021"/>
    </source>
</evidence>
<evidence type="ECO:0000256" key="11">
    <source>
        <dbReference type="RuleBase" id="RU003567"/>
    </source>
</evidence>
<feature type="active site" description="Nucleophile" evidence="6">
    <location>
        <position position="100"/>
    </location>
</feature>
<organism evidence="12 13">
    <name type="scientific">candidate division WWE3 bacterium CG_4_9_14_0_2_um_filter_35_11</name>
    <dbReference type="NCBI Taxonomy" id="1975077"/>
    <lineage>
        <taxon>Bacteria</taxon>
        <taxon>Katanobacteria</taxon>
    </lineage>
</organism>
<dbReference type="InterPro" id="IPR018215">
    <property type="entry name" value="ClpP_Ser_AS"/>
</dbReference>
<keyword evidence="3 6" id="KW-0378">Hydrolase</keyword>
<dbReference type="GO" id="GO:0004176">
    <property type="term" value="F:ATP-dependent peptidase activity"/>
    <property type="evidence" value="ECO:0007669"/>
    <property type="project" value="InterPro"/>
</dbReference>
<dbReference type="AlphaFoldDB" id="A0A2M8EL75"/>
<dbReference type="Gene3D" id="3.90.226.10">
    <property type="entry name" value="2-enoyl-CoA Hydratase, Chain A, domain 1"/>
    <property type="match status" value="1"/>
</dbReference>
<comment type="caution">
    <text evidence="12">The sequence shown here is derived from an EMBL/GenBank/DDBJ whole genome shotgun (WGS) entry which is preliminary data.</text>
</comment>
<dbReference type="FunFam" id="3.90.226.10:FF:000001">
    <property type="entry name" value="ATP-dependent Clp protease proteolytic subunit"/>
    <property type="match status" value="1"/>
</dbReference>
<dbReference type="Pfam" id="PF00574">
    <property type="entry name" value="CLP_protease"/>
    <property type="match status" value="1"/>
</dbReference>
<dbReference type="GO" id="GO:0004252">
    <property type="term" value="F:serine-type endopeptidase activity"/>
    <property type="evidence" value="ECO:0007669"/>
    <property type="project" value="UniProtKB-UniRule"/>
</dbReference>
<dbReference type="NCBIfam" id="NF001368">
    <property type="entry name" value="PRK00277.1"/>
    <property type="match status" value="1"/>
</dbReference>
<evidence type="ECO:0000256" key="1">
    <source>
        <dbReference type="ARBA" id="ARBA00007039"/>
    </source>
</evidence>
<feature type="active site" evidence="7">
    <location>
        <position position="100"/>
    </location>
</feature>
<reference evidence="13" key="1">
    <citation type="submission" date="2017-09" db="EMBL/GenBank/DDBJ databases">
        <title>Depth-based differentiation of microbial function through sediment-hosted aquifers and enrichment of novel symbionts in the deep terrestrial subsurface.</title>
        <authorList>
            <person name="Probst A.J."/>
            <person name="Ladd B."/>
            <person name="Jarett J.K."/>
            <person name="Geller-Mcgrath D.E."/>
            <person name="Sieber C.M.K."/>
            <person name="Emerson J.B."/>
            <person name="Anantharaman K."/>
            <person name="Thomas B.C."/>
            <person name="Malmstrom R."/>
            <person name="Stieglmeier M."/>
            <person name="Klingl A."/>
            <person name="Woyke T."/>
            <person name="Ryan C.M."/>
            <person name="Banfield J.F."/>
        </authorList>
    </citation>
    <scope>NUCLEOTIDE SEQUENCE [LARGE SCALE GENOMIC DNA]</scope>
</reference>
<dbReference type="PROSITE" id="PS00381">
    <property type="entry name" value="CLP_PROTEASE_SER"/>
    <property type="match status" value="1"/>
</dbReference>
<accession>A0A2M8EL75</accession>
<dbReference type="InterPro" id="IPR029045">
    <property type="entry name" value="ClpP/crotonase-like_dom_sf"/>
</dbReference>
<feature type="active site" evidence="6 8">
    <location>
        <position position="125"/>
    </location>
</feature>
<comment type="function">
    <text evidence="6 10">Cleaves peptides in various proteins in a process that requires ATP hydrolysis. Has a chymotrypsin-like activity. Plays a major role in the degradation of misfolded proteins.</text>
</comment>
<evidence type="ECO:0000256" key="10">
    <source>
        <dbReference type="RuleBase" id="RU000550"/>
    </source>
</evidence>
<comment type="subcellular location">
    <subcellularLocation>
        <location evidence="6">Cytoplasm</location>
    </subcellularLocation>
</comment>
<keyword evidence="2 6" id="KW-0645">Protease</keyword>
<dbReference type="GO" id="GO:0009368">
    <property type="term" value="C:endopeptidase Clp complex"/>
    <property type="evidence" value="ECO:0007669"/>
    <property type="project" value="TreeGrafter"/>
</dbReference>
<dbReference type="InterPro" id="IPR023562">
    <property type="entry name" value="ClpP/TepA"/>
</dbReference>
<name>A0A2M8EL75_UNCKA</name>
<protein>
    <recommendedName>
        <fullName evidence="6 11">ATP-dependent Clp protease proteolytic subunit</fullName>
        <ecNumber evidence="6 9">3.4.21.92</ecNumber>
    </recommendedName>
    <alternativeName>
        <fullName evidence="6">Endopeptidase Clp</fullName>
    </alternativeName>
</protein>
<dbReference type="EC" id="3.4.21.92" evidence="6 9"/>
<dbReference type="NCBIfam" id="NF009205">
    <property type="entry name" value="PRK12553.1"/>
    <property type="match status" value="1"/>
</dbReference>
<evidence type="ECO:0000256" key="8">
    <source>
        <dbReference type="PROSITE-ProRule" id="PRU10086"/>
    </source>
</evidence>
<dbReference type="PRINTS" id="PR00127">
    <property type="entry name" value="CLPPROTEASEP"/>
</dbReference>
<evidence type="ECO:0000256" key="4">
    <source>
        <dbReference type="ARBA" id="ARBA00022825"/>
    </source>
</evidence>
<proteinExistence type="inferred from homology"/>
<sequence length="194" mass="21560">MSILIPMVVEKDPSGYERSYDIYSRLLKERIVFIGGAIDMDMANTVIAQLLYLQADDSEKDISIYVNSPGGMIYSGMAIYDTIKHMKCEVSTICVGMAASMGSVLLAAGTKGKRFSLPHSMIMIHQPSGGSEGQATDIQIQAKEILRLREQLYKKLSEDTGTSVKQIEKDAERDFHMTPEEALKYGIIDKILKK</sequence>
<evidence type="ECO:0000313" key="12">
    <source>
        <dbReference type="EMBL" id="PJC23481.1"/>
    </source>
</evidence>
<dbReference type="HAMAP" id="MF_00444">
    <property type="entry name" value="ClpP"/>
    <property type="match status" value="1"/>
</dbReference>
<evidence type="ECO:0000256" key="2">
    <source>
        <dbReference type="ARBA" id="ARBA00022670"/>
    </source>
</evidence>
<dbReference type="InterPro" id="IPR001907">
    <property type="entry name" value="ClpP"/>
</dbReference>
<evidence type="ECO:0000256" key="3">
    <source>
        <dbReference type="ARBA" id="ARBA00022801"/>
    </source>
</evidence>
<dbReference type="InterPro" id="IPR033135">
    <property type="entry name" value="ClpP_His_AS"/>
</dbReference>
<evidence type="ECO:0000256" key="6">
    <source>
        <dbReference type="HAMAP-Rule" id="MF_00444"/>
    </source>
</evidence>
<dbReference type="GO" id="GO:0051117">
    <property type="term" value="F:ATPase binding"/>
    <property type="evidence" value="ECO:0007669"/>
    <property type="project" value="TreeGrafter"/>
</dbReference>
<dbReference type="SUPFAM" id="SSF52096">
    <property type="entry name" value="ClpP/crotonase"/>
    <property type="match status" value="1"/>
</dbReference>
<evidence type="ECO:0000256" key="9">
    <source>
        <dbReference type="RuleBase" id="RU000549"/>
    </source>
</evidence>
<comment type="subunit">
    <text evidence="6">Fourteen ClpP subunits assemble into 2 heptameric rings which stack back to back to give a disk-like structure with a central cavity, resembling the structure of eukaryotic proteasomes.</text>
</comment>
<dbReference type="EMBL" id="PFSJ01000024">
    <property type="protein sequence ID" value="PJC23481.1"/>
    <property type="molecule type" value="Genomic_DNA"/>
</dbReference>
<dbReference type="PANTHER" id="PTHR10381">
    <property type="entry name" value="ATP-DEPENDENT CLP PROTEASE PROTEOLYTIC SUBUNIT"/>
    <property type="match status" value="1"/>
</dbReference>
<comment type="catalytic activity">
    <reaction evidence="5 6 8">
        <text>Hydrolysis of proteins to small peptides in the presence of ATP and magnesium. alpha-casein is the usual test substrate. In the absence of ATP, only oligopeptides shorter than five residues are hydrolyzed (such as succinyl-Leu-Tyr-|-NHMec, and Leu-Tyr-Leu-|-Tyr-Trp, in which cleavage of the -Tyr-|-Leu- and -Tyr-|-Trp bonds also occurs).</text>
        <dbReference type="EC" id="3.4.21.92"/>
    </reaction>
</comment>
<keyword evidence="6" id="KW-0963">Cytoplasm</keyword>
<gene>
    <name evidence="6" type="primary">clpP</name>
    <name evidence="12" type="ORF">CO058_03130</name>
</gene>
<keyword evidence="4 6" id="KW-0720">Serine protease</keyword>
<evidence type="ECO:0000313" key="13">
    <source>
        <dbReference type="Proteomes" id="UP000229756"/>
    </source>
</evidence>
<dbReference type="GO" id="GO:0005737">
    <property type="term" value="C:cytoplasm"/>
    <property type="evidence" value="ECO:0007669"/>
    <property type="project" value="UniProtKB-SubCell"/>
</dbReference>
<dbReference type="GO" id="GO:0006515">
    <property type="term" value="P:protein quality control for misfolded or incompletely synthesized proteins"/>
    <property type="evidence" value="ECO:0007669"/>
    <property type="project" value="TreeGrafter"/>
</dbReference>
<dbReference type="CDD" id="cd07017">
    <property type="entry name" value="S14_ClpP_2"/>
    <property type="match status" value="1"/>
</dbReference>
<comment type="similarity">
    <text evidence="1 6 11">Belongs to the peptidase S14 family.</text>
</comment>